<dbReference type="GO" id="GO:0071944">
    <property type="term" value="C:cell periphery"/>
    <property type="evidence" value="ECO:0007669"/>
    <property type="project" value="UniProtKB-ARBA"/>
</dbReference>
<dbReference type="Proteomes" id="UP000027920">
    <property type="component" value="Unassembled WGS sequence"/>
</dbReference>
<evidence type="ECO:0000313" key="7">
    <source>
        <dbReference type="EMBL" id="KEF52762.1"/>
    </source>
</evidence>
<dbReference type="STRING" id="1182545.A0A072NZE5"/>
<feature type="transmembrane region" description="Helical" evidence="6">
    <location>
        <begin position="231"/>
        <end position="252"/>
    </location>
</feature>
<evidence type="ECO:0000256" key="3">
    <source>
        <dbReference type="ARBA" id="ARBA00022989"/>
    </source>
</evidence>
<feature type="region of interest" description="Disordered" evidence="5">
    <location>
        <begin position="262"/>
        <end position="355"/>
    </location>
</feature>
<dbReference type="GeneID" id="25286079"/>
<dbReference type="HOGENOM" id="CLU_053545_1_0_1"/>
<dbReference type="EMBL" id="AMGV01000016">
    <property type="protein sequence ID" value="KEF52762.1"/>
    <property type="molecule type" value="Genomic_DNA"/>
</dbReference>
<comment type="caution">
    <text evidence="7">The sequence shown here is derived from an EMBL/GenBank/DDBJ whole genome shotgun (WGS) entry which is preliminary data.</text>
</comment>
<evidence type="ECO:0000256" key="2">
    <source>
        <dbReference type="ARBA" id="ARBA00022692"/>
    </source>
</evidence>
<evidence type="ECO:0000256" key="1">
    <source>
        <dbReference type="ARBA" id="ARBA00004167"/>
    </source>
</evidence>
<keyword evidence="2 6" id="KW-0812">Transmembrane</keyword>
<dbReference type="RefSeq" id="XP_013255352.1">
    <property type="nucleotide sequence ID" value="XM_013399898.1"/>
</dbReference>
<protein>
    <recommendedName>
        <fullName evidence="9">Mid2 domain-containing protein</fullName>
    </recommendedName>
</protein>
<comment type="subcellular location">
    <subcellularLocation>
        <location evidence="1">Membrane</location>
        <topology evidence="1">Single-pass membrane protein</topology>
    </subcellularLocation>
</comment>
<keyword evidence="3 6" id="KW-1133">Transmembrane helix</keyword>
<dbReference type="InterPro" id="IPR051694">
    <property type="entry name" value="Immunoregulatory_rcpt-like"/>
</dbReference>
<dbReference type="OrthoDB" id="4148662at2759"/>
<keyword evidence="8" id="KW-1185">Reference proteome</keyword>
<evidence type="ECO:0000313" key="8">
    <source>
        <dbReference type="Proteomes" id="UP000027920"/>
    </source>
</evidence>
<evidence type="ECO:0000256" key="4">
    <source>
        <dbReference type="ARBA" id="ARBA00023136"/>
    </source>
</evidence>
<gene>
    <name evidence="7" type="ORF">A1O9_11179</name>
</gene>
<evidence type="ECO:0008006" key="9">
    <source>
        <dbReference type="Google" id="ProtNLM"/>
    </source>
</evidence>
<feature type="compositionally biased region" description="Polar residues" evidence="5">
    <location>
        <begin position="165"/>
        <end position="185"/>
    </location>
</feature>
<dbReference type="VEuPathDB" id="FungiDB:A1O9_11179"/>
<feature type="compositionally biased region" description="Polar residues" evidence="5">
    <location>
        <begin position="345"/>
        <end position="355"/>
    </location>
</feature>
<sequence length="355" mass="37872">MDDFDPDISNGTCYYRDGSRLSSRYIPCGNGALGHKTCCESLDMCLSSRACYNGQYGVTYLAGCTDPNYQDATCPDKTPFQDQQWAGLVLCQPTYNDDRNEWIACEDEGMTISSPAACTCPKTSRTVAFTDSTALDNIMSLPASHGGTVTWKNAAAASAAHSSDPIPNSLSGATSSLDGTSIPTSTRKESQSVLSATSRTSFSTSSIFPTSNASQPISQESSSAHSLGKDAIIGVVFGVLGAVIIVVLLGLLCRKCLKRRRDDEQTPLPPDDVTPHLPDPDLRSTSWSGHKSELAADESTTRSPIYAYGWSPRPESAEVGGNHLFPRSPRSPKGPVQDGGLQRPGHQSTCYELPA</sequence>
<dbReference type="PANTHER" id="PTHR15549:SF27">
    <property type="entry name" value="CHITIN-BINDING TYPE-1 DOMAIN-CONTAINING PROTEIN"/>
    <property type="match status" value="1"/>
</dbReference>
<name>A0A072NZE5_9EURO</name>
<accession>A0A072NZE5</accession>
<dbReference type="AlphaFoldDB" id="A0A072NZE5"/>
<organism evidence="7 8">
    <name type="scientific">Exophiala aquamarina CBS 119918</name>
    <dbReference type="NCBI Taxonomy" id="1182545"/>
    <lineage>
        <taxon>Eukaryota</taxon>
        <taxon>Fungi</taxon>
        <taxon>Dikarya</taxon>
        <taxon>Ascomycota</taxon>
        <taxon>Pezizomycotina</taxon>
        <taxon>Eurotiomycetes</taxon>
        <taxon>Chaetothyriomycetidae</taxon>
        <taxon>Chaetothyriales</taxon>
        <taxon>Herpotrichiellaceae</taxon>
        <taxon>Exophiala</taxon>
    </lineage>
</organism>
<dbReference type="PANTHER" id="PTHR15549">
    <property type="entry name" value="PAIRED IMMUNOGLOBULIN-LIKE TYPE 2 RECEPTOR"/>
    <property type="match status" value="1"/>
</dbReference>
<dbReference type="GO" id="GO:0016020">
    <property type="term" value="C:membrane"/>
    <property type="evidence" value="ECO:0007669"/>
    <property type="project" value="UniProtKB-SubCell"/>
</dbReference>
<proteinExistence type="predicted"/>
<evidence type="ECO:0000256" key="6">
    <source>
        <dbReference type="SAM" id="Phobius"/>
    </source>
</evidence>
<keyword evidence="4 6" id="KW-0472">Membrane</keyword>
<reference evidence="7 8" key="1">
    <citation type="submission" date="2013-03" db="EMBL/GenBank/DDBJ databases">
        <title>The Genome Sequence of Exophiala aquamarina CBS 119918.</title>
        <authorList>
            <consortium name="The Broad Institute Genomics Platform"/>
            <person name="Cuomo C."/>
            <person name="de Hoog S."/>
            <person name="Gorbushina A."/>
            <person name="Walker B."/>
            <person name="Young S.K."/>
            <person name="Zeng Q."/>
            <person name="Gargeya S."/>
            <person name="Fitzgerald M."/>
            <person name="Haas B."/>
            <person name="Abouelleil A."/>
            <person name="Allen A.W."/>
            <person name="Alvarado L."/>
            <person name="Arachchi H.M."/>
            <person name="Berlin A.M."/>
            <person name="Chapman S.B."/>
            <person name="Gainer-Dewar J."/>
            <person name="Goldberg J."/>
            <person name="Griggs A."/>
            <person name="Gujja S."/>
            <person name="Hansen M."/>
            <person name="Howarth C."/>
            <person name="Imamovic A."/>
            <person name="Ireland A."/>
            <person name="Larimer J."/>
            <person name="McCowan C."/>
            <person name="Murphy C."/>
            <person name="Pearson M."/>
            <person name="Poon T.W."/>
            <person name="Priest M."/>
            <person name="Roberts A."/>
            <person name="Saif S."/>
            <person name="Shea T."/>
            <person name="Sisk P."/>
            <person name="Sykes S."/>
            <person name="Wortman J."/>
            <person name="Nusbaum C."/>
            <person name="Birren B."/>
        </authorList>
    </citation>
    <scope>NUCLEOTIDE SEQUENCE [LARGE SCALE GENOMIC DNA]</scope>
    <source>
        <strain evidence="7 8">CBS 119918</strain>
    </source>
</reference>
<feature type="region of interest" description="Disordered" evidence="5">
    <location>
        <begin position="162"/>
        <end position="197"/>
    </location>
</feature>
<evidence type="ECO:0000256" key="5">
    <source>
        <dbReference type="SAM" id="MobiDB-lite"/>
    </source>
</evidence>